<name>H8MB26_RIEAD</name>
<sequence length="60" mass="7122">MKRDLRLSFPLIPKKSSETVYDENDLTLNDSKNIKVDFLNELKKRIKANFDHIIMKISEK</sequence>
<dbReference type="KEGG" id="rai:RA0C_0047"/>
<dbReference type="AlphaFoldDB" id="H8MB26"/>
<proteinExistence type="predicted"/>
<dbReference type="Proteomes" id="UP000010093">
    <property type="component" value="Chromosome"/>
</dbReference>
<gene>
    <name evidence="1" type="ORF">RA0C_0047</name>
</gene>
<protein>
    <submittedName>
        <fullName evidence="1">Uncharacterized protein</fullName>
    </submittedName>
</protein>
<dbReference type="PATRIC" id="fig|693978.17.peg.50"/>
<organism evidence="1 2">
    <name type="scientific">Riemerella anatipestifer (strain ATCC 11845 / DSM 15868 / JCM 9532 / NCTC 11014)</name>
    <dbReference type="NCBI Taxonomy" id="693978"/>
    <lineage>
        <taxon>Bacteria</taxon>
        <taxon>Pseudomonadati</taxon>
        <taxon>Bacteroidota</taxon>
        <taxon>Flavobacteriia</taxon>
        <taxon>Flavobacteriales</taxon>
        <taxon>Weeksellaceae</taxon>
        <taxon>Riemerella</taxon>
    </lineage>
</organism>
<reference evidence="1 2" key="1">
    <citation type="journal article" date="2012" name="J. Bacteriol.">
        <title>Complete genome sequence of Riemerella anatipestifer reference strain.</title>
        <authorList>
            <person name="Wang X."/>
            <person name="Zhu D."/>
            <person name="Wang M."/>
            <person name="Cheng A."/>
            <person name="Jia R."/>
            <person name="Zhou Y."/>
            <person name="Chen Z."/>
            <person name="Luo Q."/>
            <person name="Liu F."/>
            <person name="Wang Y."/>
            <person name="Chen X.Y."/>
        </authorList>
    </citation>
    <scope>NUCLEOTIDE SEQUENCE [LARGE SCALE GENOMIC DNA]</scope>
    <source>
        <strain evidence="2">DSM 15868</strain>
    </source>
</reference>
<dbReference type="EMBL" id="CP003388">
    <property type="protein sequence ID" value="AFD55070.1"/>
    <property type="molecule type" value="Genomic_DNA"/>
</dbReference>
<dbReference type="HOGENOM" id="CLU_2938837_0_0_10"/>
<evidence type="ECO:0000313" key="1">
    <source>
        <dbReference type="EMBL" id="AFD55070.1"/>
    </source>
</evidence>
<evidence type="ECO:0000313" key="2">
    <source>
        <dbReference type="Proteomes" id="UP000010093"/>
    </source>
</evidence>
<accession>H8MB26</accession>